<dbReference type="Pfam" id="PF01391">
    <property type="entry name" value="Collagen"/>
    <property type="match status" value="1"/>
</dbReference>
<sequence>MKTIIRITNLAFIGVLLLACSKEVSQGPIGAQGSQGEQGMQGENGTDGTNGEDGEQGIQGEKGENGTANVISKKFDLSGWNDPSGVVNYSVYWSELTTQAIENDAILFYIKTNHNGRFNPIPGRVIINSISADIELELFTGGCTVISLKRNYNGIGSAYIPVAAGDIDYLRIVIIESSISSKVGANYLTPINKLKAAGVDINNYLQVAEYFGLED</sequence>
<evidence type="ECO:0008006" key="3">
    <source>
        <dbReference type="Google" id="ProtNLM"/>
    </source>
</evidence>
<feature type="region of interest" description="Disordered" evidence="1">
    <location>
        <begin position="28"/>
        <end position="65"/>
    </location>
</feature>
<protein>
    <recommendedName>
        <fullName evidence="3">Collagen-like protein</fullName>
    </recommendedName>
</protein>
<evidence type="ECO:0000256" key="1">
    <source>
        <dbReference type="SAM" id="MobiDB-lite"/>
    </source>
</evidence>
<name>A0A0F9T9V6_9ZZZZ</name>
<evidence type="ECO:0000313" key="2">
    <source>
        <dbReference type="EMBL" id="KKN78010.1"/>
    </source>
</evidence>
<dbReference type="AlphaFoldDB" id="A0A0F9T9V6"/>
<comment type="caution">
    <text evidence="2">The sequence shown here is derived from an EMBL/GenBank/DDBJ whole genome shotgun (WGS) entry which is preliminary data.</text>
</comment>
<accession>A0A0F9T9V6</accession>
<feature type="compositionally biased region" description="Low complexity" evidence="1">
    <location>
        <begin position="31"/>
        <end position="44"/>
    </location>
</feature>
<dbReference type="PROSITE" id="PS51257">
    <property type="entry name" value="PROKAR_LIPOPROTEIN"/>
    <property type="match status" value="1"/>
</dbReference>
<organism evidence="2">
    <name type="scientific">marine sediment metagenome</name>
    <dbReference type="NCBI Taxonomy" id="412755"/>
    <lineage>
        <taxon>unclassified sequences</taxon>
        <taxon>metagenomes</taxon>
        <taxon>ecological metagenomes</taxon>
    </lineage>
</organism>
<proteinExistence type="predicted"/>
<gene>
    <name evidence="2" type="ORF">LCGC14_0354400</name>
</gene>
<dbReference type="InterPro" id="IPR008160">
    <property type="entry name" value="Collagen"/>
</dbReference>
<dbReference type="EMBL" id="LAZR01000270">
    <property type="protein sequence ID" value="KKN78010.1"/>
    <property type="molecule type" value="Genomic_DNA"/>
</dbReference>
<reference evidence="2" key="1">
    <citation type="journal article" date="2015" name="Nature">
        <title>Complex archaea that bridge the gap between prokaryotes and eukaryotes.</title>
        <authorList>
            <person name="Spang A."/>
            <person name="Saw J.H."/>
            <person name="Jorgensen S.L."/>
            <person name="Zaremba-Niedzwiedzka K."/>
            <person name="Martijn J."/>
            <person name="Lind A.E."/>
            <person name="van Eijk R."/>
            <person name="Schleper C."/>
            <person name="Guy L."/>
            <person name="Ettema T.J."/>
        </authorList>
    </citation>
    <scope>NUCLEOTIDE SEQUENCE</scope>
</reference>